<accession>A0A8K0PB13</accession>
<evidence type="ECO:0000313" key="3">
    <source>
        <dbReference type="Proteomes" id="UP000809789"/>
    </source>
</evidence>
<evidence type="ECO:0000256" key="1">
    <source>
        <dbReference type="SAM" id="MobiDB-lite"/>
    </source>
</evidence>
<comment type="caution">
    <text evidence="2">The sequence shown here is derived from an EMBL/GenBank/DDBJ whole genome shotgun (WGS) entry which is preliminary data.</text>
</comment>
<dbReference type="Proteomes" id="UP000809789">
    <property type="component" value="Unassembled WGS sequence"/>
</dbReference>
<proteinExistence type="predicted"/>
<gene>
    <name evidence="2" type="ORF">KVT40_009223</name>
</gene>
<reference evidence="2" key="1">
    <citation type="submission" date="2021-07" db="EMBL/GenBank/DDBJ databases">
        <title>Elsinoe batatas strain:CRI-CJ2 Genome sequencing and assembly.</title>
        <authorList>
            <person name="Huang L."/>
        </authorList>
    </citation>
    <scope>NUCLEOTIDE SEQUENCE</scope>
    <source>
        <strain evidence="2">CRI-CJ2</strain>
    </source>
</reference>
<feature type="region of interest" description="Disordered" evidence="1">
    <location>
        <begin position="1"/>
        <end position="71"/>
    </location>
</feature>
<evidence type="ECO:0000313" key="2">
    <source>
        <dbReference type="EMBL" id="KAG8622906.1"/>
    </source>
</evidence>
<feature type="compositionally biased region" description="Basic residues" evidence="1">
    <location>
        <begin position="57"/>
        <end position="70"/>
    </location>
</feature>
<dbReference type="EMBL" id="JAESVG020000011">
    <property type="protein sequence ID" value="KAG8622906.1"/>
    <property type="molecule type" value="Genomic_DNA"/>
</dbReference>
<feature type="compositionally biased region" description="Pro residues" evidence="1">
    <location>
        <begin position="32"/>
        <end position="42"/>
    </location>
</feature>
<keyword evidence="3" id="KW-1185">Reference proteome</keyword>
<sequence length="177" mass="19449">MTSTSNQTRAPALSPPPMPSSSRPFPSRRPHLPSPPRPPAFPSFPRYPVLEGPSRKPQAHKYREGHRPRRGQMLQRHCAAQGVQAFGEATDGVMTTTAATTGLTMSKAPKRQTFTTQVGRLREIRARITVTKSGTRKTIKKASGKSVERMTLGMMDMETSIETLRAEGTSMVDVSMC</sequence>
<organism evidence="2 3">
    <name type="scientific">Elsinoe batatas</name>
    <dbReference type="NCBI Taxonomy" id="2601811"/>
    <lineage>
        <taxon>Eukaryota</taxon>
        <taxon>Fungi</taxon>
        <taxon>Dikarya</taxon>
        <taxon>Ascomycota</taxon>
        <taxon>Pezizomycotina</taxon>
        <taxon>Dothideomycetes</taxon>
        <taxon>Dothideomycetidae</taxon>
        <taxon>Myriangiales</taxon>
        <taxon>Elsinoaceae</taxon>
        <taxon>Elsinoe</taxon>
    </lineage>
</organism>
<dbReference type="AlphaFoldDB" id="A0A8K0PB13"/>
<name>A0A8K0PB13_9PEZI</name>
<protein>
    <submittedName>
        <fullName evidence="2">Uncharacterized protein</fullName>
    </submittedName>
</protein>